<evidence type="ECO:0000256" key="4">
    <source>
        <dbReference type="ARBA" id="ARBA00023128"/>
    </source>
</evidence>
<comment type="subcellular location">
    <subcellularLocation>
        <location evidence="1">Mitochondrion</location>
    </subcellularLocation>
</comment>
<feature type="region of interest" description="Disordered" evidence="5">
    <location>
        <begin position="140"/>
        <end position="182"/>
    </location>
</feature>
<feature type="region of interest" description="Disordered" evidence="5">
    <location>
        <begin position="276"/>
        <end position="318"/>
    </location>
</feature>
<sequence>MLRNPTKEVGMIPFPPALIAYGPMCPVAEKYASSWPLTALQLIDPPLSMKRASIRYPKLLGPKPLPEFTFEPEFPARVVWTFDEFMYQGEQKDFWLEKHRIEFFREEQHWGELERYTFASLEEIAEDTVIWLEEDAGVLQPTSKGSSDANRPQSSAQPGSLPTEAVESSSGPARRGTVPAGTVPEWFSKGKYAWAKNNSRKMPMLLDPDDLSERFSRGSGPGGQAINKLSIKVDLTHEPTGVRVTNQASRSRELNRLNARRILSQRLEWIIKREWASASSSKGRASASSVLESKWEKERKKKQNKRKKQRKKSKDPTT</sequence>
<dbReference type="SUPFAM" id="SSF75620">
    <property type="entry name" value="Release factor"/>
    <property type="match status" value="1"/>
</dbReference>
<dbReference type="PANTHER" id="PTHR46203:SF1">
    <property type="entry name" value="MITOCHONDRIAL TRANSLATION RELEASE FACTOR IN RESCUE"/>
    <property type="match status" value="1"/>
</dbReference>
<dbReference type="GO" id="GO:0003747">
    <property type="term" value="F:translation release factor activity"/>
    <property type="evidence" value="ECO:0007669"/>
    <property type="project" value="InterPro"/>
</dbReference>
<evidence type="ECO:0000259" key="6">
    <source>
        <dbReference type="Pfam" id="PF00472"/>
    </source>
</evidence>
<evidence type="ECO:0000256" key="5">
    <source>
        <dbReference type="SAM" id="MobiDB-lite"/>
    </source>
</evidence>
<keyword evidence="8" id="KW-1185">Reference proteome</keyword>
<dbReference type="PANTHER" id="PTHR46203">
    <property type="entry name" value="PROBABLE PEPTIDE CHAIN RELEASE FACTOR C12ORF65"/>
    <property type="match status" value="1"/>
</dbReference>
<dbReference type="AlphaFoldDB" id="A0AAF0F873"/>
<feature type="compositionally biased region" description="Polar residues" evidence="5">
    <location>
        <begin position="140"/>
        <end position="171"/>
    </location>
</feature>
<dbReference type="InterPro" id="IPR000352">
    <property type="entry name" value="Pep_chain_release_fac_I"/>
</dbReference>
<dbReference type="Proteomes" id="UP001214628">
    <property type="component" value="Chromosome 1"/>
</dbReference>
<reference evidence="7" key="1">
    <citation type="submission" date="2023-02" db="EMBL/GenBank/DDBJ databases">
        <title>Mating type loci evolution in Malassezia.</title>
        <authorList>
            <person name="Coelho M.A."/>
        </authorList>
    </citation>
    <scope>NUCLEOTIDE SEQUENCE</scope>
    <source>
        <strain evidence="7">CBS 14136</strain>
    </source>
</reference>
<feature type="compositionally biased region" description="Low complexity" evidence="5">
    <location>
        <begin position="276"/>
        <end position="289"/>
    </location>
</feature>
<evidence type="ECO:0000256" key="1">
    <source>
        <dbReference type="ARBA" id="ARBA00004173"/>
    </source>
</evidence>
<feature type="compositionally biased region" description="Basic residues" evidence="5">
    <location>
        <begin position="299"/>
        <end position="318"/>
    </location>
</feature>
<accession>A0AAF0F873</accession>
<comment type="similarity">
    <text evidence="2">Belongs to the prokaryotic/mitochondrial release factor family.</text>
</comment>
<dbReference type="InterPro" id="IPR045853">
    <property type="entry name" value="Pep_chain_release_fac_I_sf"/>
</dbReference>
<feature type="domain" description="Prokaryotic-type class I peptide chain release factors" evidence="6">
    <location>
        <begin position="206"/>
        <end position="312"/>
    </location>
</feature>
<dbReference type="EMBL" id="CP118375">
    <property type="protein sequence ID" value="WFD41516.1"/>
    <property type="molecule type" value="Genomic_DNA"/>
</dbReference>
<dbReference type="GO" id="GO:0032543">
    <property type="term" value="P:mitochondrial translation"/>
    <property type="evidence" value="ECO:0007669"/>
    <property type="project" value="UniProtKB-ARBA"/>
</dbReference>
<organism evidence="7 8">
    <name type="scientific">Malassezia psittaci</name>
    <dbReference type="NCBI Taxonomy" id="1821823"/>
    <lineage>
        <taxon>Eukaryota</taxon>
        <taxon>Fungi</taxon>
        <taxon>Dikarya</taxon>
        <taxon>Basidiomycota</taxon>
        <taxon>Ustilaginomycotina</taxon>
        <taxon>Malasseziomycetes</taxon>
        <taxon>Malasseziales</taxon>
        <taxon>Malasseziaceae</taxon>
        <taxon>Malassezia</taxon>
    </lineage>
</organism>
<evidence type="ECO:0000313" key="7">
    <source>
        <dbReference type="EMBL" id="WFD41516.1"/>
    </source>
</evidence>
<keyword evidence="3" id="KW-0809">Transit peptide</keyword>
<proteinExistence type="inferred from homology"/>
<dbReference type="InterPro" id="IPR052405">
    <property type="entry name" value="Mito_Transl_Release_Factor"/>
</dbReference>
<gene>
    <name evidence="7" type="ORF">MPSI1_000146</name>
</gene>
<protein>
    <recommendedName>
        <fullName evidence="6">Prokaryotic-type class I peptide chain release factors domain-containing protein</fullName>
    </recommendedName>
</protein>
<keyword evidence="4" id="KW-0496">Mitochondrion</keyword>
<evidence type="ECO:0000256" key="2">
    <source>
        <dbReference type="ARBA" id="ARBA00010835"/>
    </source>
</evidence>
<dbReference type="GO" id="GO:0005739">
    <property type="term" value="C:mitochondrion"/>
    <property type="evidence" value="ECO:0007669"/>
    <property type="project" value="UniProtKB-SubCell"/>
</dbReference>
<evidence type="ECO:0000256" key="3">
    <source>
        <dbReference type="ARBA" id="ARBA00022946"/>
    </source>
</evidence>
<name>A0AAF0F873_9BASI</name>
<dbReference type="Gene3D" id="3.30.160.20">
    <property type="match status" value="1"/>
</dbReference>
<dbReference type="Pfam" id="PF00472">
    <property type="entry name" value="RF-1"/>
    <property type="match status" value="1"/>
</dbReference>
<evidence type="ECO:0000313" key="8">
    <source>
        <dbReference type="Proteomes" id="UP001214628"/>
    </source>
</evidence>